<evidence type="ECO:0000256" key="2">
    <source>
        <dbReference type="ARBA" id="ARBA00022676"/>
    </source>
</evidence>
<protein>
    <submittedName>
        <fullName evidence="5">Glycosyltransferase family 2 protein</fullName>
    </submittedName>
</protein>
<evidence type="ECO:0000313" key="5">
    <source>
        <dbReference type="EMBL" id="QAR30748.1"/>
    </source>
</evidence>
<keyword evidence="3 5" id="KW-0808">Transferase</keyword>
<evidence type="ECO:0000256" key="1">
    <source>
        <dbReference type="ARBA" id="ARBA00006739"/>
    </source>
</evidence>
<dbReference type="PANTHER" id="PTHR43179:SF12">
    <property type="entry name" value="GALACTOFURANOSYLTRANSFERASE GLFT2"/>
    <property type="match status" value="1"/>
</dbReference>
<sequence length="295" mass="33791">MKTAPKVCCIIVTYNAERWIVDCLSTLREPNLEMSILLIDNGSTDATLEIARKQFPQVQIIEMGENLGFARANNLGYEHAKKLGADYLYLLNQDTKSYPNTVFNLVQMAEKYPKFAIISPMHLNEKGTAFDSKFEAYIDAKKCPNYISDASLGNLKEIYTIDFVNAAAWLVAVSALGKTHGLFSEVFYHYGEDRNFVQRVQYFGLKVGIVPSLKIHHCRDERGGAFSPDFEQKKLRIKSLVLMHNINQSYGQCTFEVWKEALMQWVKLNIWQGLKLFFYPVFSAPKILSARKEMR</sequence>
<dbReference type="AlphaFoldDB" id="A0A410JRX2"/>
<dbReference type="SUPFAM" id="SSF53448">
    <property type="entry name" value="Nucleotide-diphospho-sugar transferases"/>
    <property type="match status" value="1"/>
</dbReference>
<comment type="similarity">
    <text evidence="1">Belongs to the glycosyltransferase 2 family.</text>
</comment>
<dbReference type="Gene3D" id="3.90.550.10">
    <property type="entry name" value="Spore Coat Polysaccharide Biosynthesis Protein SpsA, Chain A"/>
    <property type="match status" value="1"/>
</dbReference>
<name>A0A410JRX2_ORNRH</name>
<dbReference type="EMBL" id="CP035107">
    <property type="protein sequence ID" value="QAR30748.1"/>
    <property type="molecule type" value="Genomic_DNA"/>
</dbReference>
<feature type="domain" description="Glycosyltransferase 2-like" evidence="4">
    <location>
        <begin position="9"/>
        <end position="126"/>
    </location>
</feature>
<gene>
    <name evidence="5" type="ORF">EQP59_05035</name>
</gene>
<dbReference type="Pfam" id="PF00535">
    <property type="entry name" value="Glycos_transf_2"/>
    <property type="match status" value="1"/>
</dbReference>
<reference evidence="5 6" key="1">
    <citation type="submission" date="2019-01" db="EMBL/GenBank/DDBJ databases">
        <title>Whole Genome of Ornithobacterium rhinotracheale FARPER-174b.</title>
        <authorList>
            <person name="Tataje-Lavanda L.A."/>
            <person name="Montalvan A."/>
            <person name="Montesinos R."/>
            <person name="Zimic M."/>
            <person name="Fernandez-Sanchez M."/>
            <person name="Fernandez-Diaz M."/>
        </authorList>
    </citation>
    <scope>NUCLEOTIDE SEQUENCE [LARGE SCALE GENOMIC DNA]</scope>
    <source>
        <strain evidence="5 6">FARPER-174b</strain>
    </source>
</reference>
<dbReference type="RefSeq" id="WP_128501223.1">
    <property type="nucleotide sequence ID" value="NZ_CP035107.1"/>
</dbReference>
<keyword evidence="2" id="KW-0328">Glycosyltransferase</keyword>
<dbReference type="PANTHER" id="PTHR43179">
    <property type="entry name" value="RHAMNOSYLTRANSFERASE WBBL"/>
    <property type="match status" value="1"/>
</dbReference>
<accession>A0A410JRX2</accession>
<evidence type="ECO:0000313" key="6">
    <source>
        <dbReference type="Proteomes" id="UP000287701"/>
    </source>
</evidence>
<evidence type="ECO:0000256" key="3">
    <source>
        <dbReference type="ARBA" id="ARBA00022679"/>
    </source>
</evidence>
<evidence type="ECO:0000259" key="4">
    <source>
        <dbReference type="Pfam" id="PF00535"/>
    </source>
</evidence>
<organism evidence="5 6">
    <name type="scientific">Ornithobacterium rhinotracheale</name>
    <dbReference type="NCBI Taxonomy" id="28251"/>
    <lineage>
        <taxon>Bacteria</taxon>
        <taxon>Pseudomonadati</taxon>
        <taxon>Bacteroidota</taxon>
        <taxon>Flavobacteriia</taxon>
        <taxon>Flavobacteriales</taxon>
        <taxon>Weeksellaceae</taxon>
        <taxon>Ornithobacterium</taxon>
    </lineage>
</organism>
<dbReference type="InterPro" id="IPR029044">
    <property type="entry name" value="Nucleotide-diphossugar_trans"/>
</dbReference>
<proteinExistence type="inferred from homology"/>
<dbReference type="Proteomes" id="UP000287701">
    <property type="component" value="Chromosome"/>
</dbReference>
<dbReference type="InterPro" id="IPR001173">
    <property type="entry name" value="Glyco_trans_2-like"/>
</dbReference>
<dbReference type="OrthoDB" id="9771846at2"/>
<dbReference type="GO" id="GO:0016757">
    <property type="term" value="F:glycosyltransferase activity"/>
    <property type="evidence" value="ECO:0007669"/>
    <property type="project" value="UniProtKB-KW"/>
</dbReference>